<dbReference type="PROSITE" id="PS00512">
    <property type="entry name" value="ALPHA_GALACTOSIDASE"/>
    <property type="match status" value="1"/>
</dbReference>
<evidence type="ECO:0000259" key="9">
    <source>
        <dbReference type="Pfam" id="PF16874"/>
    </source>
</evidence>
<dbReference type="Gene3D" id="2.70.98.60">
    <property type="entry name" value="alpha-galactosidase from lactobacil brevis"/>
    <property type="match status" value="1"/>
</dbReference>
<evidence type="ECO:0000313" key="12">
    <source>
        <dbReference type="EMBL" id="QCP14268.1"/>
    </source>
</evidence>
<evidence type="ECO:0000313" key="14">
    <source>
        <dbReference type="Proteomes" id="UP000584325"/>
    </source>
</evidence>
<dbReference type="PROSITE" id="PS51318">
    <property type="entry name" value="TAT"/>
    <property type="match status" value="1"/>
</dbReference>
<feature type="binding site" evidence="7">
    <location>
        <position position="203"/>
    </location>
    <ligand>
        <name>substrate</name>
    </ligand>
</feature>
<reference evidence="11 14" key="2">
    <citation type="submission" date="2020-08" db="EMBL/GenBank/DDBJ databases">
        <title>Genomic Encyclopedia of Type Strains, Phase III (KMG-III): the genomes of soil and plant-associated and newly described type strains.</title>
        <authorList>
            <person name="Whitman W."/>
        </authorList>
    </citation>
    <scope>NUCLEOTIDE SEQUENCE [LARGE SCALE GENOMIC DNA]</scope>
    <source>
        <strain evidence="11 14">CECT 7753</strain>
    </source>
</reference>
<keyword evidence="8" id="KW-0732">Signal</keyword>
<name>A0A4P8HZ29_9BURK</name>
<feature type="signal peptide" evidence="8">
    <location>
        <begin position="1"/>
        <end position="30"/>
    </location>
</feature>
<evidence type="ECO:0000256" key="2">
    <source>
        <dbReference type="ARBA" id="ARBA00012755"/>
    </source>
</evidence>
<evidence type="ECO:0000256" key="6">
    <source>
        <dbReference type="PIRSR" id="PIRSR005536-1"/>
    </source>
</evidence>
<feature type="chain" id="PRO_5044607682" description="Alpha-galactosidase" evidence="8">
    <location>
        <begin position="31"/>
        <end position="742"/>
    </location>
</feature>
<feature type="domain" description="Glycosyl hydrolase family 36 N-terminal" evidence="10">
    <location>
        <begin position="58"/>
        <end position="289"/>
    </location>
</feature>
<evidence type="ECO:0000313" key="11">
    <source>
        <dbReference type="EMBL" id="MBB3221935.1"/>
    </source>
</evidence>
<feature type="domain" description="Glycosyl hydrolase family 36 C-terminal" evidence="9">
    <location>
        <begin position="657"/>
        <end position="740"/>
    </location>
</feature>
<keyword evidence="3 5" id="KW-0378">Hydrolase</keyword>
<evidence type="ECO:0000256" key="1">
    <source>
        <dbReference type="ARBA" id="ARBA00001255"/>
    </source>
</evidence>
<dbReference type="EC" id="3.2.1.22" evidence="2 5"/>
<evidence type="ECO:0000259" key="10">
    <source>
        <dbReference type="Pfam" id="PF16875"/>
    </source>
</evidence>
<dbReference type="CDD" id="cd14791">
    <property type="entry name" value="GH36"/>
    <property type="match status" value="1"/>
</dbReference>
<dbReference type="Gene3D" id="2.60.40.1180">
    <property type="entry name" value="Golgi alpha-mannosidase II"/>
    <property type="match status" value="1"/>
</dbReference>
<evidence type="ECO:0000256" key="8">
    <source>
        <dbReference type="SAM" id="SignalP"/>
    </source>
</evidence>
<comment type="similarity">
    <text evidence="5">Belongs to the glycosyl hydrolase.</text>
</comment>
<sequence length="742" mass="81483">MTDFDQRRRTLCMQLLGGLAGAALGGSAWARPSVDDTGKVFRLDGAGVTYAFGVNTDGQLQTLYWGSALAPDDRLAAPVPVPENSSNEMPVVLTPFEFPGFGGGLTVEPALKVTFPDGVRDLVLRHVDHRVDGDRIVIRLKDVSRAVHVTLTYAMDAATGILARSAVVENRTPGWIQVDQLAAASVNLPYADDYRMSYLTGRWAGEFALQTRPIVPGSIVIESRKGATSHQANPWLAISRGATEEESGPVWFGALGWSGSWRIHVDMDGLGGLRTTAGYNPFDFAYRLKPGESLASPVFHAGFSSEGFGGASRVFHRYQRSNILPVPPGASAPRLRPVLYNSWEATLFAVDEAGQTALAEKAASIGVERFVMDDGWFGARSSDKAGLGDWVVNRKKFPNGLAPLIKRVNALGMEFGLWVEPEMVNPDSDLYRAHPDWVIHFQGRPRSEARNQLVLNLARKDVYEHLLKMLDRLLADHAIGFLKWDHNRAWSEPGWPEVAAADQQRLYVAYVDNLYKLLAELRRRHPKVEIESCASGGGRVDLGIMALTDQVWTSDNTDPFDRLLIQDGFSRAYTPAIMMAWVTDAPNFVNRRVTSLEYRFLSAMQGGLGIGANLNHWKAEDFALAKRLVAGYKAIRKTVQQGDLYRLVSPQGGSNRSATLSVAQDGRQAVLFAFLHSSGLREAQPRIQLRGLDPKKEYALRAIAGKAVPRTPQRASGAYWMGHGLVVEMVGDFQAAAFVLEG</sequence>
<dbReference type="SUPFAM" id="SSF51445">
    <property type="entry name" value="(Trans)glycosidases"/>
    <property type="match status" value="1"/>
</dbReference>
<keyword evidence="13" id="KW-1185">Reference proteome</keyword>
<dbReference type="PRINTS" id="PR00743">
    <property type="entry name" value="GLHYDRLASE36"/>
</dbReference>
<feature type="binding site" evidence="7">
    <location>
        <begin position="483"/>
        <end position="487"/>
    </location>
    <ligand>
        <name>substrate</name>
    </ligand>
</feature>
<dbReference type="Gene3D" id="3.20.20.70">
    <property type="entry name" value="Aldolase class I"/>
    <property type="match status" value="1"/>
</dbReference>
<organism evidence="11 14">
    <name type="scientific">Pseudoduganella umbonata</name>
    <dbReference type="NCBI Taxonomy" id="864828"/>
    <lineage>
        <taxon>Bacteria</taxon>
        <taxon>Pseudomonadati</taxon>
        <taxon>Pseudomonadota</taxon>
        <taxon>Betaproteobacteria</taxon>
        <taxon>Burkholderiales</taxon>
        <taxon>Oxalobacteraceae</taxon>
        <taxon>Telluria group</taxon>
        <taxon>Pseudoduganella</taxon>
    </lineage>
</organism>
<feature type="active site" description="Proton donor" evidence="6">
    <location>
        <position position="555"/>
    </location>
</feature>
<evidence type="ECO:0000313" key="13">
    <source>
        <dbReference type="Proteomes" id="UP000298763"/>
    </source>
</evidence>
<accession>A0A4P8HZ29</accession>
<dbReference type="FunFam" id="3.20.20.70:FF:000118">
    <property type="entry name" value="Alpha-galactosidase"/>
    <property type="match status" value="1"/>
</dbReference>
<evidence type="ECO:0000256" key="7">
    <source>
        <dbReference type="PIRSR" id="PIRSR005536-2"/>
    </source>
</evidence>
<gene>
    <name evidence="12" type="ORF">FCL38_30525</name>
    <name evidence="11" type="ORF">FHS02_002745</name>
</gene>
<dbReference type="EMBL" id="JACHXS010000004">
    <property type="protein sequence ID" value="MBB3221935.1"/>
    <property type="molecule type" value="Genomic_DNA"/>
</dbReference>
<comment type="catalytic activity">
    <reaction evidence="1 5">
        <text>Hydrolysis of terminal, non-reducing alpha-D-galactose residues in alpha-D-galactosides, including galactose oligosaccharides, galactomannans and galactolipids.</text>
        <dbReference type="EC" id="3.2.1.22"/>
    </reaction>
</comment>
<dbReference type="InterPro" id="IPR038417">
    <property type="entry name" value="Alpga-gal_N_sf"/>
</dbReference>
<dbReference type="Proteomes" id="UP000298763">
    <property type="component" value="Chromosome"/>
</dbReference>
<reference evidence="12 13" key="1">
    <citation type="submission" date="2019-05" db="EMBL/GenBank/DDBJ databases">
        <title>Draft Genome Sequences of Six Type Strains of the Genus Massilia.</title>
        <authorList>
            <person name="Miess H."/>
            <person name="Frediansyhah A."/>
            <person name="Gross H."/>
        </authorList>
    </citation>
    <scope>NUCLEOTIDE SEQUENCE [LARGE SCALE GENOMIC DNA]</scope>
    <source>
        <strain evidence="12 13">DSMZ 26121</strain>
    </source>
</reference>
<evidence type="ECO:0000256" key="3">
    <source>
        <dbReference type="ARBA" id="ARBA00022801"/>
    </source>
</evidence>
<dbReference type="Proteomes" id="UP000584325">
    <property type="component" value="Unassembled WGS sequence"/>
</dbReference>
<dbReference type="InterPro" id="IPR006311">
    <property type="entry name" value="TAT_signal"/>
</dbReference>
<dbReference type="AlphaFoldDB" id="A0A4P8HZ29"/>
<evidence type="ECO:0000256" key="5">
    <source>
        <dbReference type="PIRNR" id="PIRNR005536"/>
    </source>
</evidence>
<dbReference type="InterPro" id="IPR013780">
    <property type="entry name" value="Glyco_hydro_b"/>
</dbReference>
<dbReference type="InterPro" id="IPR000111">
    <property type="entry name" value="Glyco_hydro_27/36_CS"/>
</dbReference>
<dbReference type="InterPro" id="IPR031705">
    <property type="entry name" value="Glyco_hydro_36_C"/>
</dbReference>
<dbReference type="InterPro" id="IPR002252">
    <property type="entry name" value="Glyco_hydro_36"/>
</dbReference>
<proteinExistence type="inferred from homology"/>
<feature type="binding site" evidence="7">
    <location>
        <position position="450"/>
    </location>
    <ligand>
        <name>substrate</name>
    </ligand>
</feature>
<protein>
    <recommendedName>
        <fullName evidence="2 5">Alpha-galactosidase</fullName>
        <ecNumber evidence="2 5">3.2.1.22</ecNumber>
    </recommendedName>
</protein>
<dbReference type="EMBL" id="CP040017">
    <property type="protein sequence ID" value="QCP14268.1"/>
    <property type="molecule type" value="Genomic_DNA"/>
</dbReference>
<keyword evidence="4 5" id="KW-0326">Glycosidase</keyword>
<feature type="active site" description="Nucleophile" evidence="6">
    <location>
        <position position="485"/>
    </location>
</feature>
<dbReference type="GO" id="GO:0004557">
    <property type="term" value="F:alpha-galactosidase activity"/>
    <property type="evidence" value="ECO:0007669"/>
    <property type="project" value="UniProtKB-UniRule"/>
</dbReference>
<dbReference type="Pfam" id="PF16874">
    <property type="entry name" value="Glyco_hydro_36C"/>
    <property type="match status" value="1"/>
</dbReference>
<dbReference type="Pfam" id="PF02065">
    <property type="entry name" value="Melibiase"/>
    <property type="match status" value="1"/>
</dbReference>
<dbReference type="PANTHER" id="PTHR43053:SF3">
    <property type="entry name" value="ALPHA-GALACTOSIDASE C-RELATED"/>
    <property type="match status" value="1"/>
</dbReference>
<dbReference type="InterPro" id="IPR013785">
    <property type="entry name" value="Aldolase_TIM"/>
</dbReference>
<dbReference type="GO" id="GO:0016052">
    <property type="term" value="P:carbohydrate catabolic process"/>
    <property type="evidence" value="ECO:0007669"/>
    <property type="project" value="InterPro"/>
</dbReference>
<dbReference type="InterPro" id="IPR050985">
    <property type="entry name" value="Alpha-glycosidase_related"/>
</dbReference>
<dbReference type="Pfam" id="PF16875">
    <property type="entry name" value="Glyco_hydro_36N"/>
    <property type="match status" value="1"/>
</dbReference>
<dbReference type="PANTHER" id="PTHR43053">
    <property type="entry name" value="GLYCOSIDASE FAMILY 31"/>
    <property type="match status" value="1"/>
</dbReference>
<dbReference type="OrthoDB" id="9758822at2"/>
<feature type="binding site" evidence="7">
    <location>
        <position position="533"/>
    </location>
    <ligand>
        <name>substrate</name>
    </ligand>
</feature>
<dbReference type="RefSeq" id="WP_137317039.1">
    <property type="nucleotide sequence ID" value="NZ_CP040017.1"/>
</dbReference>
<dbReference type="InterPro" id="IPR017853">
    <property type="entry name" value="GH"/>
</dbReference>
<evidence type="ECO:0000256" key="4">
    <source>
        <dbReference type="ARBA" id="ARBA00023295"/>
    </source>
</evidence>
<feature type="binding site" evidence="7">
    <location>
        <position position="555"/>
    </location>
    <ligand>
        <name>substrate</name>
    </ligand>
</feature>
<dbReference type="InterPro" id="IPR031704">
    <property type="entry name" value="Glyco_hydro_36_N"/>
</dbReference>
<feature type="binding site" evidence="7">
    <location>
        <begin position="373"/>
        <end position="374"/>
    </location>
    <ligand>
        <name>substrate</name>
    </ligand>
</feature>
<dbReference type="PIRSF" id="PIRSF005536">
    <property type="entry name" value="Agal"/>
    <property type="match status" value="1"/>
</dbReference>